<reference evidence="3 4" key="1">
    <citation type="submission" date="2022-10" db="EMBL/GenBank/DDBJ databases">
        <title>The complete genomes of actinobacterial strains from the NBC collection.</title>
        <authorList>
            <person name="Joergensen T.S."/>
            <person name="Alvarez Arevalo M."/>
            <person name="Sterndorff E.B."/>
            <person name="Faurdal D."/>
            <person name="Vuksanovic O."/>
            <person name="Mourched A.-S."/>
            <person name="Charusanti P."/>
            <person name="Shaw S."/>
            <person name="Blin K."/>
            <person name="Weber T."/>
        </authorList>
    </citation>
    <scope>NUCLEOTIDE SEQUENCE [LARGE SCALE GENOMIC DNA]</scope>
    <source>
        <strain evidence="3 4">NBC_00319</strain>
    </source>
</reference>
<dbReference type="InterPro" id="IPR003615">
    <property type="entry name" value="HNH_nuc"/>
</dbReference>
<evidence type="ECO:0000259" key="2">
    <source>
        <dbReference type="Pfam" id="PF02720"/>
    </source>
</evidence>
<dbReference type="AlphaFoldDB" id="A0AAU4K142"/>
<dbReference type="InterPro" id="IPR003870">
    <property type="entry name" value="DUF222"/>
</dbReference>
<dbReference type="CDD" id="cd00085">
    <property type="entry name" value="HNHc"/>
    <property type="match status" value="1"/>
</dbReference>
<keyword evidence="3" id="KW-0540">Nuclease</keyword>
<dbReference type="GO" id="GO:0004519">
    <property type="term" value="F:endonuclease activity"/>
    <property type="evidence" value="ECO:0007669"/>
    <property type="project" value="UniProtKB-KW"/>
</dbReference>
<protein>
    <submittedName>
        <fullName evidence="3">HNH endonuclease</fullName>
    </submittedName>
</protein>
<keyword evidence="3" id="KW-0255">Endonuclease</keyword>
<feature type="region of interest" description="Disordered" evidence="1">
    <location>
        <begin position="231"/>
        <end position="250"/>
    </location>
</feature>
<dbReference type="KEGG" id="whr:OG579_18870"/>
<evidence type="ECO:0000256" key="1">
    <source>
        <dbReference type="SAM" id="MobiDB-lite"/>
    </source>
</evidence>
<evidence type="ECO:0000313" key="4">
    <source>
        <dbReference type="Proteomes" id="UP001432128"/>
    </source>
</evidence>
<dbReference type="RefSeq" id="WP_328857187.1">
    <property type="nucleotide sequence ID" value="NZ_CP108021.1"/>
</dbReference>
<feature type="compositionally biased region" description="Basic and acidic residues" evidence="1">
    <location>
        <begin position="232"/>
        <end position="243"/>
    </location>
</feature>
<dbReference type="EMBL" id="CP108021">
    <property type="protein sequence ID" value="WUM19732.1"/>
    <property type="molecule type" value="Genomic_DNA"/>
</dbReference>
<evidence type="ECO:0000313" key="3">
    <source>
        <dbReference type="EMBL" id="WUM19732.1"/>
    </source>
</evidence>
<proteinExistence type="predicted"/>
<dbReference type="Pfam" id="PF02720">
    <property type="entry name" value="DUF222"/>
    <property type="match status" value="1"/>
</dbReference>
<sequence>MGNTLIAKYAALESLLGEIADESTDALTESEIAEIAITHQRLTHTMGSTGLRRIADVSGREAYRTVQCRTLIEFVGERLRVAAPRKRLREVAELSSMLSMTGEPLPPRCPETAAAMADGDLSHEHVIAVLDVLDKVPAATPSVMREDAEAQLADIARDFGPREIARAGARILAHLDPDGDLPSDRDRARNRGVGIGTQDSLLMSKLTGHLDPVTRALFDVVLAAWAAPGMNKPDDEHSPHGGNDDDGIDPALLREAADRDHRSQSQRNHDALKALLQAAVDGGLLGSSHRGLPPHIIVSITDTQLREHAGIAHTATGADLPMTDVVAMAATAQMHLSVFEDATGEPLFYGRAKRLATQAQRFVLFSQYGGCGKAGCPAPFAHAEIHHAENDWADGGVTDVTDLAPACGPHNRAVGDGPGQFTTVKIDSGPDRGRYGWIPNGSTGPPRANHLHRPAQIVADHVPPDPVSETVQRRLQFLITESIRLPRVHRQAVLAE</sequence>
<dbReference type="Proteomes" id="UP001432128">
    <property type="component" value="Chromosome"/>
</dbReference>
<organism evidence="3 4">
    <name type="scientific">Williamsia herbipolensis</name>
    <dbReference type="NCBI Taxonomy" id="1603258"/>
    <lineage>
        <taxon>Bacteria</taxon>
        <taxon>Bacillati</taxon>
        <taxon>Actinomycetota</taxon>
        <taxon>Actinomycetes</taxon>
        <taxon>Mycobacteriales</taxon>
        <taxon>Nocardiaceae</taxon>
        <taxon>Williamsia</taxon>
    </lineage>
</organism>
<gene>
    <name evidence="3" type="ORF">OG579_18870</name>
</gene>
<accession>A0AAU4K142</accession>
<name>A0AAU4K142_9NOCA</name>
<feature type="domain" description="DUF222" evidence="2">
    <location>
        <begin position="102"/>
        <end position="364"/>
    </location>
</feature>
<keyword evidence="3" id="KW-0378">Hydrolase</keyword>
<keyword evidence="4" id="KW-1185">Reference proteome</keyword>